<comment type="similarity">
    <text evidence="2">Belongs to the DODA-type extradiol aromatic ring-opening dioxygenase family.</text>
</comment>
<keyword evidence="3" id="KW-0479">Metal-binding</keyword>
<organism evidence="7 8">
    <name type="scientific">Hanseniaspora osmophila</name>
    <dbReference type="NCBI Taxonomy" id="56408"/>
    <lineage>
        <taxon>Eukaryota</taxon>
        <taxon>Fungi</taxon>
        <taxon>Dikarya</taxon>
        <taxon>Ascomycota</taxon>
        <taxon>Saccharomycotina</taxon>
        <taxon>Saccharomycetes</taxon>
        <taxon>Saccharomycodales</taxon>
        <taxon>Saccharomycodaceae</taxon>
        <taxon>Hanseniaspora</taxon>
    </lineage>
</organism>
<evidence type="ECO:0000256" key="1">
    <source>
        <dbReference type="ARBA" id="ARBA00001947"/>
    </source>
</evidence>
<gene>
    <name evidence="7" type="ORF">AWRI3579_g1975</name>
</gene>
<evidence type="ECO:0000256" key="4">
    <source>
        <dbReference type="ARBA" id="ARBA00022833"/>
    </source>
</evidence>
<dbReference type="InterPro" id="IPR014436">
    <property type="entry name" value="Extradiol_dOase_DODA"/>
</dbReference>
<dbReference type="Pfam" id="PF02900">
    <property type="entry name" value="LigB"/>
    <property type="match status" value="1"/>
</dbReference>
<dbReference type="SUPFAM" id="SSF53213">
    <property type="entry name" value="LigB-like"/>
    <property type="match status" value="1"/>
</dbReference>
<dbReference type="PANTHER" id="PTHR30096:SF0">
    <property type="entry name" value="4,5-DOPA DIOXYGENASE EXTRADIOL-LIKE PROTEIN"/>
    <property type="match status" value="1"/>
</dbReference>
<dbReference type="Gene3D" id="3.40.830.10">
    <property type="entry name" value="LigB-like"/>
    <property type="match status" value="1"/>
</dbReference>
<reference evidence="8" key="1">
    <citation type="journal article" date="2016" name="Genome Announc.">
        <title>Genome sequences of three species of Hanseniaspora isolated from spontaneous wine fermentations.</title>
        <authorList>
            <person name="Sternes P.R."/>
            <person name="Lee D."/>
            <person name="Kutyna D.R."/>
            <person name="Borneman A.R."/>
        </authorList>
    </citation>
    <scope>NUCLEOTIDE SEQUENCE [LARGE SCALE GENOMIC DNA]</scope>
    <source>
        <strain evidence="8">AWRI3579</strain>
    </source>
</reference>
<dbReference type="STRING" id="56408.A0A1E5RDX3"/>
<protein>
    <submittedName>
        <fullName evidence="7">4,5-DOPA dioxygenase extradiol-like protein</fullName>
    </submittedName>
</protein>
<name>A0A1E5RDX3_9ASCO</name>
<keyword evidence="4" id="KW-0862">Zinc</keyword>
<dbReference type="CDD" id="cd07363">
    <property type="entry name" value="45_DOPA_Dioxygenase"/>
    <property type="match status" value="1"/>
</dbReference>
<evidence type="ECO:0000256" key="3">
    <source>
        <dbReference type="ARBA" id="ARBA00022723"/>
    </source>
</evidence>
<dbReference type="EMBL" id="LPNM01000007">
    <property type="protein sequence ID" value="OEJ85108.1"/>
    <property type="molecule type" value="Genomic_DNA"/>
</dbReference>
<dbReference type="GO" id="GO:0008198">
    <property type="term" value="F:ferrous iron binding"/>
    <property type="evidence" value="ECO:0007669"/>
    <property type="project" value="InterPro"/>
</dbReference>
<dbReference type="Proteomes" id="UP000095728">
    <property type="component" value="Unassembled WGS sequence"/>
</dbReference>
<proteinExistence type="inferred from homology"/>
<evidence type="ECO:0000313" key="7">
    <source>
        <dbReference type="EMBL" id="OEJ85108.1"/>
    </source>
</evidence>
<feature type="domain" description="Extradiol ring-cleavage dioxygenase class III enzyme subunit B" evidence="6">
    <location>
        <begin position="23"/>
        <end position="168"/>
    </location>
</feature>
<keyword evidence="8" id="KW-1185">Reference proteome</keyword>
<dbReference type="AlphaFoldDB" id="A0A1E5RDX3"/>
<comment type="caution">
    <text evidence="7">The sequence shown here is derived from an EMBL/GenBank/DDBJ whole genome shotgun (WGS) entry which is preliminary data.</text>
</comment>
<comment type="cofactor">
    <cofactor evidence="1">
        <name>Zn(2+)</name>
        <dbReference type="ChEBI" id="CHEBI:29105"/>
    </cofactor>
</comment>
<dbReference type="InParanoid" id="A0A1E5RDX3"/>
<keyword evidence="7" id="KW-0223">Dioxygenase</keyword>
<dbReference type="InterPro" id="IPR004183">
    <property type="entry name" value="Xdiol_dOase_suB"/>
</dbReference>
<evidence type="ECO:0000256" key="2">
    <source>
        <dbReference type="ARBA" id="ARBA00007581"/>
    </source>
</evidence>
<dbReference type="GO" id="GO:0008270">
    <property type="term" value="F:zinc ion binding"/>
    <property type="evidence" value="ECO:0007669"/>
    <property type="project" value="InterPro"/>
</dbReference>
<dbReference type="GO" id="GO:0016702">
    <property type="term" value="F:oxidoreductase activity, acting on single donors with incorporation of molecular oxygen, incorporation of two atoms of oxygen"/>
    <property type="evidence" value="ECO:0007669"/>
    <property type="project" value="UniProtKB-ARBA"/>
</dbReference>
<evidence type="ECO:0000259" key="6">
    <source>
        <dbReference type="Pfam" id="PF02900"/>
    </source>
</evidence>
<dbReference type="OrthoDB" id="7396853at2759"/>
<sequence>MTSINIKNKTNLSTPSTSKKQPVFFVSHGGPTFMYREETGSDKGAFDTTARLGHEIKTKYKPDYIVVLSGHWQPEYTGSASLNELKIAVPPEFSDLNTVTDKYKLYENSLIYDFYGFPRHMYDVKFKNYVTKDVVQRLNTIVEESGNDMKLISEVRGVDHGTWVPLKVAKLDDYTDEPSGTNHIPLVQMSILPSSPKKAANPVSSFFGTYPEKVQTSRNGNEDTVETFENHFHKLGPILQKIRENNGLVICSGMSVHNLQDLGYTFMDPFGNKFPYVDKFNQYLFDMITFHKKKLAQSSTGKQPSEEINSTYLLDKLVDLGKTPELKKLLYQAHAPTIDHFLPFVAACGSLDKSEFAEELYNNKWGSLGWGIYQFGNTVDKT</sequence>
<evidence type="ECO:0000313" key="8">
    <source>
        <dbReference type="Proteomes" id="UP000095728"/>
    </source>
</evidence>
<evidence type="ECO:0000256" key="5">
    <source>
        <dbReference type="ARBA" id="ARBA00023002"/>
    </source>
</evidence>
<dbReference type="PANTHER" id="PTHR30096">
    <property type="entry name" value="4,5-DOPA DIOXYGENASE EXTRADIOL-LIKE PROTEIN"/>
    <property type="match status" value="1"/>
</dbReference>
<keyword evidence="5" id="KW-0560">Oxidoreductase</keyword>
<accession>A0A1E5RDX3</accession>